<dbReference type="EMBL" id="FOFV01000019">
    <property type="protein sequence ID" value="SES25527.1"/>
    <property type="molecule type" value="Genomic_DNA"/>
</dbReference>
<evidence type="ECO:0000313" key="2">
    <source>
        <dbReference type="EMBL" id="SES25527.1"/>
    </source>
</evidence>
<dbReference type="Proteomes" id="UP000199503">
    <property type="component" value="Unassembled WGS sequence"/>
</dbReference>
<accession>A0A1H9VVW8</accession>
<dbReference type="AlphaFoldDB" id="A0A1H9VVW8"/>
<dbReference type="OrthoDB" id="3635400at2"/>
<evidence type="ECO:0000256" key="1">
    <source>
        <dbReference type="SAM" id="SignalP"/>
    </source>
</evidence>
<feature type="chain" id="PRO_5011565801" description="SipW-cognate class signal peptide" evidence="1">
    <location>
        <begin position="24"/>
        <end position="146"/>
    </location>
</feature>
<keyword evidence="1" id="KW-0732">Signal</keyword>
<proteinExistence type="predicted"/>
<protein>
    <recommendedName>
        <fullName evidence="4">SipW-cognate class signal peptide</fullName>
    </recommendedName>
</protein>
<name>A0A1H9VVW8_9PSEU</name>
<dbReference type="SUPFAM" id="SSF117070">
    <property type="entry name" value="LEA14-like"/>
    <property type="match status" value="1"/>
</dbReference>
<dbReference type="Gene3D" id="2.60.40.1820">
    <property type="match status" value="1"/>
</dbReference>
<evidence type="ECO:0008006" key="4">
    <source>
        <dbReference type="Google" id="ProtNLM"/>
    </source>
</evidence>
<feature type="signal peptide" evidence="1">
    <location>
        <begin position="1"/>
        <end position="23"/>
    </location>
</feature>
<dbReference type="RefSeq" id="WP_089923784.1">
    <property type="nucleotide sequence ID" value="NZ_FOFV01000019.1"/>
</dbReference>
<sequence length="146" mass="14021">MRKRTAVIAAVAALAVGGGVAYAAWTSTGSGSGSVGSTTSVNSTISPVNGAGGLYPGATVDFQVTISNPNDYPVAVSSISAGVSAITEGGCAAGTVTSPAVSNAGTIVAKGTGTYTLKATMNADAANNCKSQTFTLPLTAELVSAA</sequence>
<evidence type="ECO:0000313" key="3">
    <source>
        <dbReference type="Proteomes" id="UP000199503"/>
    </source>
</evidence>
<keyword evidence="3" id="KW-1185">Reference proteome</keyword>
<gene>
    <name evidence="2" type="ORF">SAMN04488000_119150</name>
</gene>
<dbReference type="STRING" id="65499.SAMN04488000_119150"/>
<organism evidence="2 3">
    <name type="scientific">Lentzea albida</name>
    <dbReference type="NCBI Taxonomy" id="65499"/>
    <lineage>
        <taxon>Bacteria</taxon>
        <taxon>Bacillati</taxon>
        <taxon>Actinomycetota</taxon>
        <taxon>Actinomycetes</taxon>
        <taxon>Pseudonocardiales</taxon>
        <taxon>Pseudonocardiaceae</taxon>
        <taxon>Lentzea</taxon>
    </lineage>
</organism>
<reference evidence="3" key="1">
    <citation type="submission" date="2016-10" db="EMBL/GenBank/DDBJ databases">
        <authorList>
            <person name="Varghese N."/>
            <person name="Submissions S."/>
        </authorList>
    </citation>
    <scope>NUCLEOTIDE SEQUENCE [LARGE SCALE GENOMIC DNA]</scope>
    <source>
        <strain evidence="3">DSM 44437</strain>
    </source>
</reference>